<evidence type="ECO:0000313" key="9">
    <source>
        <dbReference type="Proteomes" id="UP000617426"/>
    </source>
</evidence>
<name>A0A923E4Z0_9ACTO</name>
<evidence type="ECO:0000256" key="2">
    <source>
        <dbReference type="ARBA" id="ARBA00007441"/>
    </source>
</evidence>
<comment type="similarity">
    <text evidence="2 6">Belongs to the class-I pyridoxal-phosphate-dependent aminotransferase family.</text>
</comment>
<evidence type="ECO:0000313" key="8">
    <source>
        <dbReference type="EMBL" id="MBB6334680.1"/>
    </source>
</evidence>
<keyword evidence="9" id="KW-1185">Reference proteome</keyword>
<comment type="caution">
    <text evidence="8">The sequence shown here is derived from an EMBL/GenBank/DDBJ whole genome shotgun (WGS) entry which is preliminary data.</text>
</comment>
<accession>A0A923E4Z0</accession>
<evidence type="ECO:0000259" key="7">
    <source>
        <dbReference type="Pfam" id="PF00155"/>
    </source>
</evidence>
<reference evidence="8" key="1">
    <citation type="submission" date="2020-08" db="EMBL/GenBank/DDBJ databases">
        <title>Sequencing the genomes of 1000 actinobacteria strains.</title>
        <authorList>
            <person name="Klenk H.-P."/>
        </authorList>
    </citation>
    <scope>NUCLEOTIDE SEQUENCE</scope>
    <source>
        <strain evidence="8">DSM 10695</strain>
    </source>
</reference>
<evidence type="ECO:0000256" key="6">
    <source>
        <dbReference type="RuleBase" id="RU000481"/>
    </source>
</evidence>
<organism evidence="8 9">
    <name type="scientific">Schaalia hyovaginalis</name>
    <dbReference type="NCBI Taxonomy" id="29316"/>
    <lineage>
        <taxon>Bacteria</taxon>
        <taxon>Bacillati</taxon>
        <taxon>Actinomycetota</taxon>
        <taxon>Actinomycetes</taxon>
        <taxon>Actinomycetales</taxon>
        <taxon>Actinomycetaceae</taxon>
        <taxon>Schaalia</taxon>
    </lineage>
</organism>
<dbReference type="Proteomes" id="UP000617426">
    <property type="component" value="Unassembled WGS sequence"/>
</dbReference>
<keyword evidence="4 6" id="KW-0808">Transferase</keyword>
<dbReference type="PROSITE" id="PS00105">
    <property type="entry name" value="AA_TRANSFER_CLASS_1"/>
    <property type="match status" value="1"/>
</dbReference>
<dbReference type="SUPFAM" id="SSF53383">
    <property type="entry name" value="PLP-dependent transferases"/>
    <property type="match status" value="1"/>
</dbReference>
<dbReference type="InterPro" id="IPR050596">
    <property type="entry name" value="AspAT/PAT-like"/>
</dbReference>
<dbReference type="Gene3D" id="3.40.640.10">
    <property type="entry name" value="Type I PLP-dependent aspartate aminotransferase-like (Major domain)"/>
    <property type="match status" value="1"/>
</dbReference>
<dbReference type="InterPro" id="IPR015424">
    <property type="entry name" value="PyrdxlP-dep_Trfase"/>
</dbReference>
<dbReference type="AlphaFoldDB" id="A0A923E4Z0"/>
<dbReference type="PANTHER" id="PTHR46383">
    <property type="entry name" value="ASPARTATE AMINOTRANSFERASE"/>
    <property type="match status" value="1"/>
</dbReference>
<dbReference type="InterPro" id="IPR004838">
    <property type="entry name" value="NHTrfase_class1_PyrdxlP-BS"/>
</dbReference>
<proteinExistence type="inferred from homology"/>
<dbReference type="InterPro" id="IPR015421">
    <property type="entry name" value="PyrdxlP-dep_Trfase_major"/>
</dbReference>
<evidence type="ECO:0000256" key="1">
    <source>
        <dbReference type="ARBA" id="ARBA00001933"/>
    </source>
</evidence>
<keyword evidence="3 6" id="KW-0032">Aminotransferase</keyword>
<dbReference type="PANTHER" id="PTHR46383:SF2">
    <property type="entry name" value="AMINOTRANSFERASE"/>
    <property type="match status" value="1"/>
</dbReference>
<protein>
    <recommendedName>
        <fullName evidence="6">Aminotransferase</fullName>
        <ecNumber evidence="6">2.6.1.-</ecNumber>
    </recommendedName>
</protein>
<dbReference type="EMBL" id="JACHMK010000001">
    <property type="protein sequence ID" value="MBB6334680.1"/>
    <property type="molecule type" value="Genomic_DNA"/>
</dbReference>
<sequence length="391" mass="41898">MTNLSQRALNFQPFYAMAVAARAGRLAEEGADVIRLSLGEPDSGAPPKVLEALKRIGAEQRPLPYTDALGLPALREAIAKRYGELHGLEIAPERVCVTAGASAALLLISAALVDPGDEVLLGDPSYPCNRQFLAAFGADVRLIPTSPASRFQLDADLVESNWSEKTRGVLLASPSNPTGTCVPPQELGRICDFAARRDGWRVIDEIYLELADDLPGGGRPATALTIDPGAVIISSFSKYFGMTGWRLGWTIVPEDMVEAVDRLSQNLLICAPTPAQIAALECFTPESLAWCEERRELFSQRRRAAASALSGLGLTVPVAPDGAFYVYFDVTRTGMSADEFCTRALEECHVALTPGRDFGPLTADTHVRLSCSASIEDIEEGIARLAPLVAG</sequence>
<dbReference type="GO" id="GO:0030170">
    <property type="term" value="F:pyridoxal phosphate binding"/>
    <property type="evidence" value="ECO:0007669"/>
    <property type="project" value="InterPro"/>
</dbReference>
<dbReference type="GO" id="GO:0008483">
    <property type="term" value="F:transaminase activity"/>
    <property type="evidence" value="ECO:0007669"/>
    <property type="project" value="UniProtKB-KW"/>
</dbReference>
<evidence type="ECO:0000256" key="5">
    <source>
        <dbReference type="ARBA" id="ARBA00022898"/>
    </source>
</evidence>
<keyword evidence="5" id="KW-0663">Pyridoxal phosphate</keyword>
<dbReference type="RefSeq" id="WP_184452583.1">
    <property type="nucleotide sequence ID" value="NZ_JACHMK010000001.1"/>
</dbReference>
<dbReference type="Pfam" id="PF00155">
    <property type="entry name" value="Aminotran_1_2"/>
    <property type="match status" value="1"/>
</dbReference>
<gene>
    <name evidence="8" type="ORF">HD592_001245</name>
</gene>
<dbReference type="CDD" id="cd00609">
    <property type="entry name" value="AAT_like"/>
    <property type="match status" value="1"/>
</dbReference>
<evidence type="ECO:0000256" key="3">
    <source>
        <dbReference type="ARBA" id="ARBA00022576"/>
    </source>
</evidence>
<evidence type="ECO:0000256" key="4">
    <source>
        <dbReference type="ARBA" id="ARBA00022679"/>
    </source>
</evidence>
<comment type="cofactor">
    <cofactor evidence="1 6">
        <name>pyridoxal 5'-phosphate</name>
        <dbReference type="ChEBI" id="CHEBI:597326"/>
    </cofactor>
</comment>
<dbReference type="InterPro" id="IPR004839">
    <property type="entry name" value="Aminotransferase_I/II_large"/>
</dbReference>
<feature type="domain" description="Aminotransferase class I/classII large" evidence="7">
    <location>
        <begin position="32"/>
        <end position="385"/>
    </location>
</feature>
<dbReference type="GO" id="GO:0006520">
    <property type="term" value="P:amino acid metabolic process"/>
    <property type="evidence" value="ECO:0007669"/>
    <property type="project" value="InterPro"/>
</dbReference>
<dbReference type="EC" id="2.6.1.-" evidence="6"/>